<dbReference type="InterPro" id="IPR052338">
    <property type="entry name" value="Transposase_5"/>
</dbReference>
<accession>A0A9N9EQ96</accession>
<dbReference type="Pfam" id="PF01498">
    <property type="entry name" value="HTH_Tnp_Tc3_2"/>
    <property type="match status" value="1"/>
</dbReference>
<feature type="domain" description="Transposase Tc1-like" evidence="1">
    <location>
        <begin position="46"/>
        <end position="95"/>
    </location>
</feature>
<sequence>MSNTMGNEKDLTAEQKGAIVRMTRTAPLPLLLVKIAIYTSPITTTLAAQTKRNVSRNTVRHELHKENLWSRIARPKPLISTVNAERRLAWCLARKDWTARHFRRVSWSDESTFCLFQQSSCRVWREPHEEWDIECVRSTVKHNPSQMHWGCFSWYGTGPLVALNGSATGTCKSHIEILRSTQEMWIA</sequence>
<reference evidence="2" key="1">
    <citation type="submission" date="2021-06" db="EMBL/GenBank/DDBJ databases">
        <authorList>
            <person name="Kallberg Y."/>
            <person name="Tangrot J."/>
            <person name="Rosling A."/>
        </authorList>
    </citation>
    <scope>NUCLEOTIDE SEQUENCE</scope>
    <source>
        <strain evidence="2">MT106</strain>
    </source>
</reference>
<dbReference type="GO" id="GO:0003677">
    <property type="term" value="F:DNA binding"/>
    <property type="evidence" value="ECO:0007669"/>
    <property type="project" value="InterPro"/>
</dbReference>
<keyword evidence="3" id="KW-1185">Reference proteome</keyword>
<dbReference type="AlphaFoldDB" id="A0A9N9EQ96"/>
<dbReference type="PANTHER" id="PTHR23022:SF135">
    <property type="entry name" value="SI:DKEY-77F5.3"/>
    <property type="match status" value="1"/>
</dbReference>
<protein>
    <submittedName>
        <fullName evidence="2">4548_t:CDS:1</fullName>
    </submittedName>
</protein>
<organism evidence="2 3">
    <name type="scientific">Ambispora gerdemannii</name>
    <dbReference type="NCBI Taxonomy" id="144530"/>
    <lineage>
        <taxon>Eukaryota</taxon>
        <taxon>Fungi</taxon>
        <taxon>Fungi incertae sedis</taxon>
        <taxon>Mucoromycota</taxon>
        <taxon>Glomeromycotina</taxon>
        <taxon>Glomeromycetes</taxon>
        <taxon>Archaeosporales</taxon>
        <taxon>Ambisporaceae</taxon>
        <taxon>Ambispora</taxon>
    </lineage>
</organism>
<name>A0A9N9EQ96_9GLOM</name>
<dbReference type="InterPro" id="IPR036397">
    <property type="entry name" value="RNaseH_sf"/>
</dbReference>
<dbReference type="OrthoDB" id="4843387at2759"/>
<dbReference type="Proteomes" id="UP000789831">
    <property type="component" value="Unassembled WGS sequence"/>
</dbReference>
<evidence type="ECO:0000313" key="2">
    <source>
        <dbReference type="EMBL" id="CAG8690400.1"/>
    </source>
</evidence>
<dbReference type="EMBL" id="CAJVPL010014188">
    <property type="protein sequence ID" value="CAG8690400.1"/>
    <property type="molecule type" value="Genomic_DNA"/>
</dbReference>
<dbReference type="GO" id="GO:0006313">
    <property type="term" value="P:DNA transposition"/>
    <property type="evidence" value="ECO:0007669"/>
    <property type="project" value="InterPro"/>
</dbReference>
<evidence type="ECO:0000313" key="3">
    <source>
        <dbReference type="Proteomes" id="UP000789831"/>
    </source>
</evidence>
<dbReference type="Gene3D" id="3.30.420.10">
    <property type="entry name" value="Ribonuclease H-like superfamily/Ribonuclease H"/>
    <property type="match status" value="1"/>
</dbReference>
<proteinExistence type="predicted"/>
<dbReference type="InterPro" id="IPR002492">
    <property type="entry name" value="Transposase_Tc1-like"/>
</dbReference>
<dbReference type="GO" id="GO:0015074">
    <property type="term" value="P:DNA integration"/>
    <property type="evidence" value="ECO:0007669"/>
    <property type="project" value="InterPro"/>
</dbReference>
<dbReference type="PANTHER" id="PTHR23022">
    <property type="entry name" value="TRANSPOSABLE ELEMENT-RELATED"/>
    <property type="match status" value="1"/>
</dbReference>
<gene>
    <name evidence="2" type="ORF">AGERDE_LOCUS13079</name>
</gene>
<comment type="caution">
    <text evidence="2">The sequence shown here is derived from an EMBL/GenBank/DDBJ whole genome shotgun (WGS) entry which is preliminary data.</text>
</comment>
<feature type="non-terminal residue" evidence="2">
    <location>
        <position position="1"/>
    </location>
</feature>
<evidence type="ECO:0000259" key="1">
    <source>
        <dbReference type="Pfam" id="PF01498"/>
    </source>
</evidence>